<keyword evidence="1" id="KW-0472">Membrane</keyword>
<reference evidence="2" key="1">
    <citation type="journal article" date="2014" name="Front. Microbiol.">
        <title>High frequency of phylogenetically diverse reductive dehalogenase-homologous genes in deep subseafloor sedimentary metagenomes.</title>
        <authorList>
            <person name="Kawai M."/>
            <person name="Futagami T."/>
            <person name="Toyoda A."/>
            <person name="Takaki Y."/>
            <person name="Nishi S."/>
            <person name="Hori S."/>
            <person name="Arai W."/>
            <person name="Tsubouchi T."/>
            <person name="Morono Y."/>
            <person name="Uchiyama I."/>
            <person name="Ito T."/>
            <person name="Fujiyama A."/>
            <person name="Inagaki F."/>
            <person name="Takami H."/>
        </authorList>
    </citation>
    <scope>NUCLEOTIDE SEQUENCE</scope>
    <source>
        <strain evidence="2">Expedition CK06-06</strain>
    </source>
</reference>
<feature type="non-terminal residue" evidence="2">
    <location>
        <position position="41"/>
    </location>
</feature>
<keyword evidence="1" id="KW-0812">Transmembrane</keyword>
<evidence type="ECO:0000313" key="2">
    <source>
        <dbReference type="EMBL" id="GAH57599.1"/>
    </source>
</evidence>
<evidence type="ECO:0000256" key="1">
    <source>
        <dbReference type="SAM" id="Phobius"/>
    </source>
</evidence>
<keyword evidence="1" id="KW-1133">Transmembrane helix</keyword>
<dbReference type="AlphaFoldDB" id="X1HUV8"/>
<comment type="caution">
    <text evidence="2">The sequence shown here is derived from an EMBL/GenBank/DDBJ whole genome shotgun (WGS) entry which is preliminary data.</text>
</comment>
<name>X1HUV8_9ZZZZ</name>
<organism evidence="2">
    <name type="scientific">marine sediment metagenome</name>
    <dbReference type="NCBI Taxonomy" id="412755"/>
    <lineage>
        <taxon>unclassified sequences</taxon>
        <taxon>metagenomes</taxon>
        <taxon>ecological metagenomes</taxon>
    </lineage>
</organism>
<feature type="transmembrane region" description="Helical" evidence="1">
    <location>
        <begin position="12"/>
        <end position="32"/>
    </location>
</feature>
<dbReference type="EMBL" id="BARU01022506">
    <property type="protein sequence ID" value="GAH57599.1"/>
    <property type="molecule type" value="Genomic_DNA"/>
</dbReference>
<proteinExistence type="predicted"/>
<sequence>MSQYIKREIPLLICFIVGMTQLTSYFVDIPVLSTLSSRMLR</sequence>
<gene>
    <name evidence="2" type="ORF">S03H2_36653</name>
</gene>
<protein>
    <submittedName>
        <fullName evidence="2">Uncharacterized protein</fullName>
    </submittedName>
</protein>
<accession>X1HUV8</accession>